<keyword evidence="2" id="KW-1185">Reference proteome</keyword>
<evidence type="ECO:0000313" key="1">
    <source>
        <dbReference type="EMBL" id="CAG9950235.1"/>
    </source>
</evidence>
<proteinExistence type="predicted"/>
<organism evidence="1 2">
    <name type="scientific">Clonostachys rosea f. rosea IK726</name>
    <dbReference type="NCBI Taxonomy" id="1349383"/>
    <lineage>
        <taxon>Eukaryota</taxon>
        <taxon>Fungi</taxon>
        <taxon>Dikarya</taxon>
        <taxon>Ascomycota</taxon>
        <taxon>Pezizomycotina</taxon>
        <taxon>Sordariomycetes</taxon>
        <taxon>Hypocreomycetidae</taxon>
        <taxon>Hypocreales</taxon>
        <taxon>Bionectriaceae</taxon>
        <taxon>Clonostachys</taxon>
    </lineage>
</organism>
<dbReference type="Proteomes" id="UP000836387">
    <property type="component" value="Unassembled WGS sequence"/>
</dbReference>
<dbReference type="EMBL" id="CADEHS020000159">
    <property type="protein sequence ID" value="CAG9950235.1"/>
    <property type="molecule type" value="Genomic_DNA"/>
</dbReference>
<gene>
    <name evidence="1" type="ORF">CRV2_00017868</name>
</gene>
<reference evidence="1" key="2">
    <citation type="submission" date="2021-10" db="EMBL/GenBank/DDBJ databases">
        <authorList>
            <person name="Piombo E."/>
        </authorList>
    </citation>
    <scope>NUCLEOTIDE SEQUENCE</scope>
</reference>
<sequence length="124" mass="13837">MKPTYVPIIPPSLVEAQKTGNGAILGTEECWRHYQIVKTIGHEKENKITLQNSVIAPEVQPEVFKRAGEPKELLELDCGHFDVYSDNYFEQNISAQIALFGSISSDGGFGDRRMNESEWHGGVT</sequence>
<reference evidence="1" key="1">
    <citation type="submission" date="2020-04" db="EMBL/GenBank/DDBJ databases">
        <authorList>
            <person name="Broberg M."/>
        </authorList>
    </citation>
    <scope>NUCLEOTIDE SEQUENCE</scope>
</reference>
<evidence type="ECO:0000313" key="2">
    <source>
        <dbReference type="Proteomes" id="UP000836387"/>
    </source>
</evidence>
<protein>
    <submittedName>
        <fullName evidence="1">Uncharacterized protein</fullName>
    </submittedName>
</protein>
<name>A0ACA9UA62_BIOOC</name>
<accession>A0ACA9UA62</accession>
<comment type="caution">
    <text evidence="1">The sequence shown here is derived from an EMBL/GenBank/DDBJ whole genome shotgun (WGS) entry which is preliminary data.</text>
</comment>